<gene>
    <name evidence="4" type="primary">dfa3</name>
    <name evidence="4" type="ORF">KOR34_30920</name>
</gene>
<keyword evidence="2 4" id="KW-0560">Oxidoreductase</keyword>
<dbReference type="EC" id="1.-.-.-" evidence="4"/>
<name>A0A5C5VHL8_9BACT</name>
<proteinExistence type="inferred from homology"/>
<comment type="caution">
    <text evidence="4">The sequence shown here is derived from an EMBL/GenBank/DDBJ whole genome shotgun (WGS) entry which is preliminary data.</text>
</comment>
<dbReference type="OrthoDB" id="9794638at2"/>
<evidence type="ECO:0000256" key="1">
    <source>
        <dbReference type="ARBA" id="ARBA00008898"/>
    </source>
</evidence>
<dbReference type="Proteomes" id="UP000316714">
    <property type="component" value="Unassembled WGS sequence"/>
</dbReference>
<reference evidence="4 5" key="1">
    <citation type="submission" date="2019-02" db="EMBL/GenBank/DDBJ databases">
        <title>Deep-cultivation of Planctomycetes and their phenomic and genomic characterization uncovers novel biology.</title>
        <authorList>
            <person name="Wiegand S."/>
            <person name="Jogler M."/>
            <person name="Boedeker C."/>
            <person name="Pinto D."/>
            <person name="Vollmers J."/>
            <person name="Rivas-Marin E."/>
            <person name="Kohn T."/>
            <person name="Peeters S.H."/>
            <person name="Heuer A."/>
            <person name="Rast P."/>
            <person name="Oberbeckmann S."/>
            <person name="Bunk B."/>
            <person name="Jeske O."/>
            <person name="Meyerdierks A."/>
            <person name="Storesund J.E."/>
            <person name="Kallscheuer N."/>
            <person name="Luecker S."/>
            <person name="Lage O.M."/>
            <person name="Pohl T."/>
            <person name="Merkel B.J."/>
            <person name="Hornburger P."/>
            <person name="Mueller R.-W."/>
            <person name="Bruemmer F."/>
            <person name="Labrenz M."/>
            <person name="Spormann A.M."/>
            <person name="Op Den Camp H."/>
            <person name="Overmann J."/>
            <person name="Amann R."/>
            <person name="Jetten M.S.M."/>
            <person name="Mascher T."/>
            <person name="Medema M.H."/>
            <person name="Devos D.P."/>
            <person name="Kaster A.-K."/>
            <person name="Ovreas L."/>
            <person name="Rohde M."/>
            <person name="Galperin M.Y."/>
            <person name="Jogler C."/>
        </authorList>
    </citation>
    <scope>NUCLEOTIDE SEQUENCE [LARGE SCALE GENOMIC DNA]</scope>
    <source>
        <strain evidence="4 5">KOR34</strain>
    </source>
</reference>
<dbReference type="Gene3D" id="2.30.110.10">
    <property type="entry name" value="Electron Transport, Fmn-binding Protein, Chain A"/>
    <property type="match status" value="1"/>
</dbReference>
<comment type="similarity">
    <text evidence="1">Belongs to the non-flavoprotein flavin reductase family.</text>
</comment>
<dbReference type="PANTHER" id="PTHR30466">
    <property type="entry name" value="FLAVIN REDUCTASE"/>
    <property type="match status" value="1"/>
</dbReference>
<dbReference type="SUPFAM" id="SSF50475">
    <property type="entry name" value="FMN-binding split barrel"/>
    <property type="match status" value="1"/>
</dbReference>
<dbReference type="SMART" id="SM00903">
    <property type="entry name" value="Flavin_Reduct"/>
    <property type="match status" value="1"/>
</dbReference>
<dbReference type="InterPro" id="IPR002563">
    <property type="entry name" value="Flavin_Rdtase-like_dom"/>
</dbReference>
<dbReference type="AlphaFoldDB" id="A0A5C5VHL8"/>
<sequence length="159" mass="17267">MPQREGIDRIMGKLPSGISILTVGTEDKATGMLASWVMQAGFEPPMVSVAIKQGRYVAEWITAGQPFNLNLVGQSQGIHLKHFGKGFEPGTPAFEGVDIVTCPRGVPILRKSLGHLQCEPRTHADSGDHRIFIAEVIRGALSDQELAPMVHIRNSGSHY</sequence>
<feature type="domain" description="Flavin reductase like" evidence="3">
    <location>
        <begin position="11"/>
        <end position="158"/>
    </location>
</feature>
<accession>A0A5C5VHL8</accession>
<evidence type="ECO:0000259" key="3">
    <source>
        <dbReference type="SMART" id="SM00903"/>
    </source>
</evidence>
<dbReference type="InterPro" id="IPR012349">
    <property type="entry name" value="Split_barrel_FMN-bd"/>
</dbReference>
<dbReference type="PANTHER" id="PTHR30466:SF11">
    <property type="entry name" value="FLAVIN-DEPENDENT MONOOXYGENASE, REDUCTASE SUBUNIT HSAB"/>
    <property type="match status" value="1"/>
</dbReference>
<evidence type="ECO:0000313" key="5">
    <source>
        <dbReference type="Proteomes" id="UP000316714"/>
    </source>
</evidence>
<dbReference type="EMBL" id="SIHJ01000001">
    <property type="protein sequence ID" value="TWT38124.1"/>
    <property type="molecule type" value="Genomic_DNA"/>
</dbReference>
<dbReference type="GO" id="GO:0010181">
    <property type="term" value="F:FMN binding"/>
    <property type="evidence" value="ECO:0007669"/>
    <property type="project" value="InterPro"/>
</dbReference>
<keyword evidence="5" id="KW-1185">Reference proteome</keyword>
<protein>
    <submittedName>
        <fullName evidence="4">Putative diflavin flavoprotein A 3</fullName>
        <ecNumber evidence="4">1.-.-.-</ecNumber>
    </submittedName>
</protein>
<dbReference type="RefSeq" id="WP_146565416.1">
    <property type="nucleotide sequence ID" value="NZ_SIHJ01000001.1"/>
</dbReference>
<evidence type="ECO:0000256" key="2">
    <source>
        <dbReference type="ARBA" id="ARBA00023002"/>
    </source>
</evidence>
<dbReference type="InterPro" id="IPR050268">
    <property type="entry name" value="NADH-dep_flavin_reductase"/>
</dbReference>
<evidence type="ECO:0000313" key="4">
    <source>
        <dbReference type="EMBL" id="TWT38124.1"/>
    </source>
</evidence>
<organism evidence="4 5">
    <name type="scientific">Posidoniimonas corsicana</name>
    <dbReference type="NCBI Taxonomy" id="1938618"/>
    <lineage>
        <taxon>Bacteria</taxon>
        <taxon>Pseudomonadati</taxon>
        <taxon>Planctomycetota</taxon>
        <taxon>Planctomycetia</taxon>
        <taxon>Pirellulales</taxon>
        <taxon>Lacipirellulaceae</taxon>
        <taxon>Posidoniimonas</taxon>
    </lineage>
</organism>
<dbReference type="GO" id="GO:0042602">
    <property type="term" value="F:riboflavin reductase (NADPH) activity"/>
    <property type="evidence" value="ECO:0007669"/>
    <property type="project" value="TreeGrafter"/>
</dbReference>
<dbReference type="Pfam" id="PF01613">
    <property type="entry name" value="Flavin_Reduct"/>
    <property type="match status" value="1"/>
</dbReference>